<dbReference type="RefSeq" id="WP_048919752.1">
    <property type="nucleotide sequence ID" value="NZ_CP010777.1"/>
</dbReference>
<sequence length="188" mass="22130">MKNLILTQFLLFITCLSTFGQTYSSIIDDIEIVTFIQNQAKGKYSKKINSWKLEEVYQPDSVLKKLKSWKTLTPGEKRNYSFNYGEAPLLADFLTKPDFEFIKEQISGLKIKEWQTVKEFPKVKNSEHNTDEYYIYSVPLFSKDRNYALMKTELYCGNLCGWSCVELYKKAENGQWENKGCYSKKVYY</sequence>
<dbReference type="OrthoDB" id="980228at2"/>
<keyword evidence="2" id="KW-1185">Reference proteome</keyword>
<evidence type="ECO:0000313" key="2">
    <source>
        <dbReference type="Proteomes" id="UP000036458"/>
    </source>
</evidence>
<dbReference type="STRING" id="1379910.TH63_03710"/>
<reference evidence="1 2" key="1">
    <citation type="submission" date="2015-01" db="EMBL/GenBank/DDBJ databases">
        <title>Rufibacter sp./DG31D/ whole genome sequencing.</title>
        <authorList>
            <person name="Kim M.K."/>
            <person name="Srinivasan S."/>
            <person name="Lee J.-J."/>
        </authorList>
    </citation>
    <scope>NUCLEOTIDE SEQUENCE [LARGE SCALE GENOMIC DNA]</scope>
    <source>
        <strain evidence="1 2">DG31D</strain>
    </source>
</reference>
<proteinExistence type="predicted"/>
<organism evidence="1 2">
    <name type="scientific">Rufibacter radiotolerans</name>
    <dbReference type="NCBI Taxonomy" id="1379910"/>
    <lineage>
        <taxon>Bacteria</taxon>
        <taxon>Pseudomonadati</taxon>
        <taxon>Bacteroidota</taxon>
        <taxon>Cytophagia</taxon>
        <taxon>Cytophagales</taxon>
        <taxon>Hymenobacteraceae</taxon>
        <taxon>Rufibacter</taxon>
    </lineage>
</organism>
<dbReference type="Proteomes" id="UP000036458">
    <property type="component" value="Chromosome"/>
</dbReference>
<dbReference type="AlphaFoldDB" id="A0A0H4VLZ5"/>
<dbReference type="PATRIC" id="fig|1379910.4.peg.798"/>
<dbReference type="EMBL" id="CP010777">
    <property type="protein sequence ID" value="AKQ44932.1"/>
    <property type="molecule type" value="Genomic_DNA"/>
</dbReference>
<accession>A0A0H4VLZ5</accession>
<evidence type="ECO:0000313" key="1">
    <source>
        <dbReference type="EMBL" id="AKQ44932.1"/>
    </source>
</evidence>
<protein>
    <submittedName>
        <fullName evidence="1">Uncharacterized protein</fullName>
    </submittedName>
</protein>
<name>A0A0H4VLZ5_9BACT</name>
<dbReference type="KEGG" id="ruf:TH63_03710"/>
<gene>
    <name evidence="1" type="ORF">TH63_03710</name>
</gene>